<dbReference type="PANTHER" id="PTHR11129">
    <property type="entry name" value="PROTEIN FARNESYLTRANSFERASE ALPHA SUBUNIT/RAB GERANYLGERANYL TRANSFERASE ALPHA SUBUNIT"/>
    <property type="match status" value="1"/>
</dbReference>
<evidence type="ECO:0000256" key="1">
    <source>
        <dbReference type="ARBA" id="ARBA00002902"/>
    </source>
</evidence>
<evidence type="ECO:0000256" key="8">
    <source>
        <dbReference type="ARBA" id="ARBA00022679"/>
    </source>
</evidence>
<evidence type="ECO:0000256" key="5">
    <source>
        <dbReference type="ARBA" id="ARBA00022553"/>
    </source>
</evidence>
<dbReference type="Gene3D" id="3.80.10.10">
    <property type="entry name" value="Ribonuclease Inhibitor"/>
    <property type="match status" value="1"/>
</dbReference>
<gene>
    <name evidence="13" type="primary">Rabggta</name>
    <name evidence="13" type="ORF">GTO92_0005704</name>
</gene>
<keyword evidence="14" id="KW-1185">Reference proteome</keyword>
<keyword evidence="9" id="KW-0677">Repeat</keyword>
<feature type="domain" description="Rab geranylgeranyltransferase alpha subunit insert-domain" evidence="12">
    <location>
        <begin position="244"/>
        <end position="353"/>
    </location>
</feature>
<keyword evidence="5" id="KW-0597">Phosphoprotein</keyword>
<dbReference type="EMBL" id="JAAWVN010008753">
    <property type="protein sequence ID" value="MBN3290564.1"/>
    <property type="molecule type" value="Genomic_DNA"/>
</dbReference>
<comment type="function">
    <text evidence="11">Catalyzes the transfer of a geranyl-geranyl moiety from geranyl-geranyl pyrophosphate to cysteines occuring in specific C-terminal amino acid sequences.</text>
</comment>
<feature type="non-terminal residue" evidence="13">
    <location>
        <position position="567"/>
    </location>
</feature>
<evidence type="ECO:0000259" key="12">
    <source>
        <dbReference type="Pfam" id="PF07711"/>
    </source>
</evidence>
<evidence type="ECO:0000313" key="14">
    <source>
        <dbReference type="Proteomes" id="UP001166052"/>
    </source>
</evidence>
<dbReference type="InterPro" id="IPR036254">
    <property type="entry name" value="RabGGT_asu_insert-dom_sf"/>
</dbReference>
<dbReference type="PROSITE" id="PS51450">
    <property type="entry name" value="LRR"/>
    <property type="match status" value="3"/>
</dbReference>
<reference evidence="13" key="1">
    <citation type="journal article" date="2021" name="Cell">
        <title>Tracing the genetic footprints of vertebrate landing in non-teleost ray-finned fishes.</title>
        <authorList>
            <person name="Bi X."/>
            <person name="Wang K."/>
            <person name="Yang L."/>
            <person name="Pan H."/>
            <person name="Jiang H."/>
            <person name="Wei Q."/>
            <person name="Fang M."/>
            <person name="Yu H."/>
            <person name="Zhu C."/>
            <person name="Cai Y."/>
            <person name="He Y."/>
            <person name="Gan X."/>
            <person name="Zeng H."/>
            <person name="Yu D."/>
            <person name="Zhu Y."/>
            <person name="Jiang H."/>
            <person name="Qiu Q."/>
            <person name="Yang H."/>
            <person name="Zhang Y.E."/>
            <person name="Wang W."/>
            <person name="Zhu M."/>
            <person name="He S."/>
            <person name="Zhang G."/>
        </authorList>
    </citation>
    <scope>NUCLEOTIDE SEQUENCE</scope>
    <source>
        <strain evidence="13">Bchr_001</strain>
    </source>
</reference>
<dbReference type="SUPFAM" id="SSF48439">
    <property type="entry name" value="Protein prenylyltransferase"/>
    <property type="match status" value="1"/>
</dbReference>
<dbReference type="Pfam" id="PF01239">
    <property type="entry name" value="PPTA"/>
    <property type="match status" value="4"/>
</dbReference>
<dbReference type="Pfam" id="PF07711">
    <property type="entry name" value="RabGGT_insert"/>
    <property type="match status" value="1"/>
</dbReference>
<evidence type="ECO:0000256" key="2">
    <source>
        <dbReference type="ARBA" id="ARBA00006734"/>
    </source>
</evidence>
<comment type="similarity">
    <text evidence="2 11">Belongs to the protein prenyltransferase subunit alpha family.</text>
</comment>
<evidence type="ECO:0000256" key="10">
    <source>
        <dbReference type="ARBA" id="ARBA00047658"/>
    </source>
</evidence>
<evidence type="ECO:0000256" key="4">
    <source>
        <dbReference type="ARBA" id="ARBA00014772"/>
    </source>
</evidence>
<name>A0ABS2YVP9_POLSE</name>
<dbReference type="InterPro" id="IPR032675">
    <property type="entry name" value="LRR_dom_sf"/>
</dbReference>
<dbReference type="InterPro" id="IPR025875">
    <property type="entry name" value="Leu-rich_rpt_4"/>
</dbReference>
<proteinExistence type="inferred from homology"/>
<evidence type="ECO:0000256" key="6">
    <source>
        <dbReference type="ARBA" id="ARBA00022602"/>
    </source>
</evidence>
<dbReference type="SMART" id="SM00365">
    <property type="entry name" value="LRR_SD22"/>
    <property type="match status" value="2"/>
</dbReference>
<dbReference type="InterPro" id="IPR002088">
    <property type="entry name" value="Prenyl_trans_a"/>
</dbReference>
<accession>A0ABS2YVP9</accession>
<dbReference type="Pfam" id="PF12799">
    <property type="entry name" value="LRR_4"/>
    <property type="match status" value="1"/>
</dbReference>
<evidence type="ECO:0000256" key="9">
    <source>
        <dbReference type="ARBA" id="ARBA00022737"/>
    </source>
</evidence>
<keyword evidence="8 11" id="KW-0808">Transferase</keyword>
<evidence type="ECO:0000256" key="7">
    <source>
        <dbReference type="ARBA" id="ARBA00022614"/>
    </source>
</evidence>
<comment type="function">
    <text evidence="1">Catalyzes the transfer of a geranylgeranyl moiety from geranylgeranyl diphosphate to both cysteines of Rab proteins with the C-terminal sequence -XXCC, -XCXC and -CCXX, such as RAB1A, RAB3A, RAB5A and RAB7A.</text>
</comment>
<keyword evidence="6 11" id="KW-0637">Prenyltransferase</keyword>
<organism evidence="13 14">
    <name type="scientific">Polypterus senegalus</name>
    <name type="common">Senegal bichir</name>
    <dbReference type="NCBI Taxonomy" id="55291"/>
    <lineage>
        <taxon>Eukaryota</taxon>
        <taxon>Metazoa</taxon>
        <taxon>Chordata</taxon>
        <taxon>Craniata</taxon>
        <taxon>Vertebrata</taxon>
        <taxon>Euteleostomi</taxon>
        <taxon>Actinopterygii</taxon>
        <taxon>Polypteriformes</taxon>
        <taxon>Polypteridae</taxon>
        <taxon>Polypterus</taxon>
    </lineage>
</organism>
<dbReference type="Proteomes" id="UP001166052">
    <property type="component" value="Unassembled WGS sequence"/>
</dbReference>
<sequence>MHGRIKLKTTEEQAEQKQKERLKKLHFYETTRSACFAKRKAGILDEEGLILSGQLLAANPDFATLWNFRREIFLHLKEEKNPEELQTLFEKELSFLETCLRVNPKSYGTWHHRGWVLDHSPHPDWKVELELCSKFLQFDERNFHCWDYRRLVVQRAEVSPQEELEFTHKLIGTNFSNYSSWHYRSTLLPLVYPDTECRVGRADEEALLTEYELVQNALFTDPNDQSAWFYYRWLLGRADREETVSCLYISREGQRLIVSFSHPVNVLLPRDELILFVDGLPLRVTWKSPHPQLKRSAIWQLSLISSMICELPPNTINAACSEHNFKVHWRDGRIQRECILYKGRSESWCRDSATDQQLFRCDLSVEKTTVLQSELNSCTQLQELEPDNKWCALTIILLMRALDPLGYEKEMLQCFQTLKATDPMRTAYFDDLLSKFIIENSILKMEYAESRNLTNLCHLDQMQLVTHMNLTSNRLKSLPIHLSMMQCLEVLEASDNEIESLEGLVQLPRLQEISLQNNRISKIGDLRPLASCPSLILLNLKGNPITEVPDFESELSELLPSLKDLIV</sequence>
<comment type="caution">
    <text evidence="13">The sequence shown here is derived from an EMBL/GenBank/DDBJ whole genome shotgun (WGS) entry which is preliminary data.</text>
</comment>
<keyword evidence="7" id="KW-0433">Leucine-rich repeat</keyword>
<dbReference type="EC" id="2.5.1.60" evidence="3 11"/>
<evidence type="ECO:0000313" key="13">
    <source>
        <dbReference type="EMBL" id="MBN3290564.1"/>
    </source>
</evidence>
<evidence type="ECO:0000256" key="11">
    <source>
        <dbReference type="RuleBase" id="RU367120"/>
    </source>
</evidence>
<dbReference type="InterPro" id="IPR001611">
    <property type="entry name" value="Leu-rich_rpt"/>
</dbReference>
<dbReference type="PROSITE" id="PS51147">
    <property type="entry name" value="PFTA"/>
    <property type="match status" value="4"/>
</dbReference>
<protein>
    <recommendedName>
        <fullName evidence="4 11">Geranylgeranyl transferase type-2 subunit alpha</fullName>
        <ecNumber evidence="3 11">2.5.1.60</ecNumber>
    </recommendedName>
    <alternativeName>
        <fullName evidence="11">Geranylgeranyl transferase type II subunit alpha</fullName>
    </alternativeName>
</protein>
<evidence type="ECO:0000256" key="3">
    <source>
        <dbReference type="ARBA" id="ARBA00012656"/>
    </source>
</evidence>
<dbReference type="GO" id="GO:0016740">
    <property type="term" value="F:transferase activity"/>
    <property type="evidence" value="ECO:0007669"/>
    <property type="project" value="UniProtKB-KW"/>
</dbReference>
<feature type="non-terminal residue" evidence="13">
    <location>
        <position position="1"/>
    </location>
</feature>
<dbReference type="SUPFAM" id="SSF49594">
    <property type="entry name" value="Rab geranylgeranyltransferase alpha-subunit, insert domain"/>
    <property type="match status" value="1"/>
</dbReference>
<dbReference type="InterPro" id="IPR009087">
    <property type="entry name" value="RabGGT_asu_insert-domain"/>
</dbReference>
<dbReference type="Gene3D" id="2.60.40.1130">
    <property type="entry name" value="Rab geranylgeranyltransferase alpha-subunit, insert domain"/>
    <property type="match status" value="1"/>
</dbReference>
<dbReference type="PANTHER" id="PTHR11129:SF2">
    <property type="entry name" value="GERANYLGERANYL TRANSFERASE TYPE-2 SUBUNIT ALPHA"/>
    <property type="match status" value="1"/>
</dbReference>
<dbReference type="Gene3D" id="1.25.40.120">
    <property type="entry name" value="Protein prenylyltransferase"/>
    <property type="match status" value="1"/>
</dbReference>
<dbReference type="SUPFAM" id="SSF52058">
    <property type="entry name" value="L domain-like"/>
    <property type="match status" value="1"/>
</dbReference>
<comment type="catalytic activity">
    <reaction evidence="10 11">
        <text>geranylgeranyl diphosphate + L-cysteinyl-[protein] = S-geranylgeranyl-L-cysteinyl-[protein] + diphosphate</text>
        <dbReference type="Rhea" id="RHEA:21240"/>
        <dbReference type="Rhea" id="RHEA-COMP:10131"/>
        <dbReference type="Rhea" id="RHEA-COMP:11537"/>
        <dbReference type="ChEBI" id="CHEBI:29950"/>
        <dbReference type="ChEBI" id="CHEBI:33019"/>
        <dbReference type="ChEBI" id="CHEBI:57533"/>
        <dbReference type="ChEBI" id="CHEBI:86021"/>
        <dbReference type="EC" id="2.5.1.60"/>
    </reaction>
</comment>